<accession>A0ABQ5KFH8</accession>
<gene>
    <name evidence="2" type="ORF">ADUPG1_001948</name>
</gene>
<evidence type="ECO:0000256" key="1">
    <source>
        <dbReference type="ARBA" id="ARBA00022801"/>
    </source>
</evidence>
<feature type="non-terminal residue" evidence="2">
    <location>
        <position position="119"/>
    </location>
</feature>
<dbReference type="PROSITE" id="PS00690">
    <property type="entry name" value="DEAH_ATP_HELICASE"/>
    <property type="match status" value="1"/>
</dbReference>
<reference evidence="2" key="1">
    <citation type="submission" date="2022-03" db="EMBL/GenBank/DDBJ databases">
        <title>Draft genome sequence of Aduncisulcus paluster, a free-living microaerophilic Fornicata.</title>
        <authorList>
            <person name="Yuyama I."/>
            <person name="Kume K."/>
            <person name="Tamura T."/>
            <person name="Inagaki Y."/>
            <person name="Hashimoto T."/>
        </authorList>
    </citation>
    <scope>NUCLEOTIDE SEQUENCE</scope>
    <source>
        <strain evidence="2">NY0171</strain>
    </source>
</reference>
<dbReference type="InterPro" id="IPR027417">
    <property type="entry name" value="P-loop_NTPase"/>
</dbReference>
<proteinExistence type="predicted"/>
<organism evidence="2 3">
    <name type="scientific">Aduncisulcus paluster</name>
    <dbReference type="NCBI Taxonomy" id="2918883"/>
    <lineage>
        <taxon>Eukaryota</taxon>
        <taxon>Metamonada</taxon>
        <taxon>Carpediemonas-like organisms</taxon>
        <taxon>Aduncisulcus</taxon>
    </lineage>
</organism>
<comment type="caution">
    <text evidence="2">The sequence shown here is derived from an EMBL/GenBank/DDBJ whole genome shotgun (WGS) entry which is preliminary data.</text>
</comment>
<dbReference type="Proteomes" id="UP001057375">
    <property type="component" value="Unassembled WGS sequence"/>
</dbReference>
<evidence type="ECO:0000313" key="3">
    <source>
        <dbReference type="Proteomes" id="UP001057375"/>
    </source>
</evidence>
<name>A0ABQ5KFH8_9EUKA</name>
<keyword evidence="3" id="KW-1185">Reference proteome</keyword>
<sequence>MSSSLVLLDEVHERSVNIDLCVGCIANAVKERRKLFNQGLETMRRAEMRVIEAWIAREKDIYVKHCELQSKNRHSHLEHPYKVSLRSKFSLFFSLCRVRSTLLPHPPLKAILMSATINV</sequence>
<keyword evidence="1" id="KW-0378">Hydrolase</keyword>
<dbReference type="EMBL" id="BQXS01002001">
    <property type="protein sequence ID" value="GKT31287.1"/>
    <property type="molecule type" value="Genomic_DNA"/>
</dbReference>
<evidence type="ECO:0000313" key="2">
    <source>
        <dbReference type="EMBL" id="GKT31287.1"/>
    </source>
</evidence>
<dbReference type="InterPro" id="IPR002464">
    <property type="entry name" value="DNA/RNA_helicase_DEAH_CS"/>
</dbReference>
<protein>
    <submittedName>
        <fullName evidence="2">Uncharacterized protein</fullName>
    </submittedName>
</protein>
<dbReference type="Gene3D" id="3.40.50.300">
    <property type="entry name" value="P-loop containing nucleotide triphosphate hydrolases"/>
    <property type="match status" value="1"/>
</dbReference>